<keyword evidence="1" id="KW-1185">Reference proteome</keyword>
<reference evidence="2" key="1">
    <citation type="submission" date="2016-11" db="UniProtKB">
        <authorList>
            <consortium name="WormBaseParasite"/>
        </authorList>
    </citation>
    <scope>IDENTIFICATION</scope>
</reference>
<evidence type="ECO:0000313" key="2">
    <source>
        <dbReference type="WBParaSite" id="L893_g24704.t1"/>
    </source>
</evidence>
<dbReference type="AlphaFoldDB" id="A0A1I7ZBD8"/>
<organism evidence="1 2">
    <name type="scientific">Steinernema glaseri</name>
    <dbReference type="NCBI Taxonomy" id="37863"/>
    <lineage>
        <taxon>Eukaryota</taxon>
        <taxon>Metazoa</taxon>
        <taxon>Ecdysozoa</taxon>
        <taxon>Nematoda</taxon>
        <taxon>Chromadorea</taxon>
        <taxon>Rhabditida</taxon>
        <taxon>Tylenchina</taxon>
        <taxon>Panagrolaimomorpha</taxon>
        <taxon>Strongyloidoidea</taxon>
        <taxon>Steinernematidae</taxon>
        <taxon>Steinernema</taxon>
    </lineage>
</organism>
<dbReference type="Proteomes" id="UP000095287">
    <property type="component" value="Unplaced"/>
</dbReference>
<name>A0A1I7ZBD8_9BILA</name>
<proteinExistence type="predicted"/>
<evidence type="ECO:0000313" key="1">
    <source>
        <dbReference type="Proteomes" id="UP000095287"/>
    </source>
</evidence>
<protein>
    <submittedName>
        <fullName evidence="2">Cadherin domain-containing protein</fullName>
    </submittedName>
</protein>
<dbReference type="WBParaSite" id="L893_g24704.t1">
    <property type="protein sequence ID" value="L893_g24704.t1"/>
    <property type="gene ID" value="L893_g24704"/>
</dbReference>
<sequence length="238" mass="26535">MYTVSLSAVDLNEHPQGACDMDTDFVDLWFLAKTVNFHVRDLRTAFPFLGMTPLTECLPCHATVKGSSYVTQRTPHHLEVQLVGAPDDVRPQAVCCCFALLSVRRVVRRTKHFRVDSPLPASLKEDVKNNSNNVVVFGLGARAPLALFSETKSAKLVTCADILGRDMLARADFRRPQLGVKKVVVDLRVIAGHKHSRPRRRAFDELNLGSDGRTNNKLELSKGSERECVGNRKQLEDV</sequence>
<accession>A0A1I7ZBD8</accession>